<feature type="domain" description="YqgF/RNase H-like" evidence="7">
    <location>
        <begin position="1"/>
        <end position="102"/>
    </location>
</feature>
<feature type="region of interest" description="Disordered" evidence="6">
    <location>
        <begin position="134"/>
        <end position="166"/>
    </location>
</feature>
<dbReference type="RefSeq" id="WP_252591155.1">
    <property type="nucleotide sequence ID" value="NZ_CP099489.1"/>
</dbReference>
<keyword evidence="4 5" id="KW-0378">Hydrolase</keyword>
<dbReference type="InterPro" id="IPR005227">
    <property type="entry name" value="YqgF"/>
</dbReference>
<evidence type="ECO:0000256" key="6">
    <source>
        <dbReference type="SAM" id="MobiDB-lite"/>
    </source>
</evidence>
<evidence type="ECO:0000256" key="5">
    <source>
        <dbReference type="HAMAP-Rule" id="MF_00651"/>
    </source>
</evidence>
<feature type="compositionally biased region" description="Polar residues" evidence="6">
    <location>
        <begin position="157"/>
        <end position="166"/>
    </location>
</feature>
<proteinExistence type="inferred from homology"/>
<dbReference type="InterPro" id="IPR012337">
    <property type="entry name" value="RNaseH-like_sf"/>
</dbReference>
<dbReference type="Pfam" id="PF03652">
    <property type="entry name" value="RuvX"/>
    <property type="match status" value="1"/>
</dbReference>
<organism evidence="8 9">
    <name type="scientific">Ornithinimicrobium faecis</name>
    <dbReference type="NCBI Taxonomy" id="2934158"/>
    <lineage>
        <taxon>Bacteria</taxon>
        <taxon>Bacillati</taxon>
        <taxon>Actinomycetota</taxon>
        <taxon>Actinomycetes</taxon>
        <taxon>Micrococcales</taxon>
        <taxon>Ornithinimicrobiaceae</taxon>
        <taxon>Ornithinimicrobium</taxon>
    </lineage>
</organism>
<keyword evidence="3 5" id="KW-0540">Nuclease</keyword>
<dbReference type="EMBL" id="CP099489">
    <property type="protein sequence ID" value="USQ78357.1"/>
    <property type="molecule type" value="Genomic_DNA"/>
</dbReference>
<keyword evidence="9" id="KW-1185">Reference proteome</keyword>
<dbReference type="CDD" id="cd16964">
    <property type="entry name" value="YqgF"/>
    <property type="match status" value="1"/>
</dbReference>
<gene>
    <name evidence="8" type="primary">ruvX</name>
    <name evidence="8" type="ORF">NF556_11935</name>
</gene>
<dbReference type="SUPFAM" id="SSF53098">
    <property type="entry name" value="Ribonuclease H-like"/>
    <property type="match status" value="1"/>
</dbReference>
<evidence type="ECO:0000256" key="2">
    <source>
        <dbReference type="ARBA" id="ARBA00022517"/>
    </source>
</evidence>
<keyword evidence="1 5" id="KW-0963">Cytoplasm</keyword>
<name>A0ABY4YQD1_9MICO</name>
<comment type="subcellular location">
    <subcellularLocation>
        <location evidence="5">Cytoplasm</location>
    </subcellularLocation>
</comment>
<dbReference type="InterPro" id="IPR006641">
    <property type="entry name" value="YqgF/RNaseH-like_dom"/>
</dbReference>
<dbReference type="Proteomes" id="UP001056455">
    <property type="component" value="Chromosome"/>
</dbReference>
<evidence type="ECO:0000256" key="3">
    <source>
        <dbReference type="ARBA" id="ARBA00022722"/>
    </source>
</evidence>
<comment type="similarity">
    <text evidence="5">Belongs to the YqgF HJR family.</text>
</comment>
<protein>
    <recommendedName>
        <fullName evidence="5">Putative pre-16S rRNA nuclease</fullName>
        <ecNumber evidence="5">3.1.-.-</ecNumber>
    </recommendedName>
</protein>
<dbReference type="PANTHER" id="PTHR33317">
    <property type="entry name" value="POLYNUCLEOTIDYL TRANSFERASE, RIBONUCLEASE H-LIKE SUPERFAMILY PROTEIN"/>
    <property type="match status" value="1"/>
</dbReference>
<reference evidence="8" key="1">
    <citation type="submission" date="2022-06" db="EMBL/GenBank/DDBJ databases">
        <title>Ornithinimicrobium HY1793.</title>
        <authorList>
            <person name="Huang Y."/>
        </authorList>
    </citation>
    <scope>NUCLEOTIDE SEQUENCE</scope>
    <source>
        <strain evidence="8">HY1793</strain>
    </source>
</reference>
<sequence>MRLGVDVGDARVGLAASDPAGILATPVATLRRDTDTLSDLAEIASQARDRSAIEVIVGLPRTLSGGEGVAARAIRGYASALHRRLGGIPVRLVDERLSTVDAHRSLHASGVPGRRHRARVDQAAAVVILQAALDTERSTGRPPGESIAGRKPRAKRTSTTSEGTQP</sequence>
<evidence type="ECO:0000313" key="8">
    <source>
        <dbReference type="EMBL" id="USQ78357.1"/>
    </source>
</evidence>
<accession>A0ABY4YQD1</accession>
<dbReference type="PANTHER" id="PTHR33317:SF4">
    <property type="entry name" value="POLYNUCLEOTIDYL TRANSFERASE, RIBONUCLEASE H-LIKE SUPERFAMILY PROTEIN"/>
    <property type="match status" value="1"/>
</dbReference>
<dbReference type="SMART" id="SM00732">
    <property type="entry name" value="YqgFc"/>
    <property type="match status" value="1"/>
</dbReference>
<keyword evidence="2 5" id="KW-0690">Ribosome biogenesis</keyword>
<dbReference type="HAMAP" id="MF_00651">
    <property type="entry name" value="Nuclease_YqgF"/>
    <property type="match status" value="1"/>
</dbReference>
<evidence type="ECO:0000256" key="4">
    <source>
        <dbReference type="ARBA" id="ARBA00022801"/>
    </source>
</evidence>
<dbReference type="EC" id="3.1.-.-" evidence="5"/>
<comment type="function">
    <text evidence="5">Could be a nuclease involved in processing of the 5'-end of pre-16S rRNA.</text>
</comment>
<dbReference type="Gene3D" id="3.30.420.140">
    <property type="entry name" value="YqgF/RNase H-like domain"/>
    <property type="match status" value="1"/>
</dbReference>
<evidence type="ECO:0000259" key="7">
    <source>
        <dbReference type="SMART" id="SM00732"/>
    </source>
</evidence>
<evidence type="ECO:0000256" key="1">
    <source>
        <dbReference type="ARBA" id="ARBA00022490"/>
    </source>
</evidence>
<dbReference type="NCBIfam" id="TIGR00250">
    <property type="entry name" value="RNAse_H_YqgF"/>
    <property type="match status" value="1"/>
</dbReference>
<dbReference type="InterPro" id="IPR037027">
    <property type="entry name" value="YqgF/RNaseH-like_dom_sf"/>
</dbReference>
<evidence type="ECO:0000313" key="9">
    <source>
        <dbReference type="Proteomes" id="UP001056455"/>
    </source>
</evidence>